<evidence type="ECO:0000256" key="1">
    <source>
        <dbReference type="SAM" id="MobiDB-lite"/>
    </source>
</evidence>
<dbReference type="EMBL" id="JAUSRR010000003">
    <property type="protein sequence ID" value="MDP9922965.1"/>
    <property type="molecule type" value="Genomic_DNA"/>
</dbReference>
<dbReference type="RefSeq" id="WP_307636514.1">
    <property type="nucleotide sequence ID" value="NZ_JAUSRR010000003.1"/>
</dbReference>
<evidence type="ECO:0000313" key="3">
    <source>
        <dbReference type="Proteomes" id="UP001244295"/>
    </source>
</evidence>
<feature type="region of interest" description="Disordered" evidence="1">
    <location>
        <begin position="71"/>
        <end position="94"/>
    </location>
</feature>
<accession>A0AAW8DTT0</accession>
<organism evidence="2 3">
    <name type="scientific">Variovorax boronicumulans</name>
    <dbReference type="NCBI Taxonomy" id="436515"/>
    <lineage>
        <taxon>Bacteria</taxon>
        <taxon>Pseudomonadati</taxon>
        <taxon>Pseudomonadota</taxon>
        <taxon>Betaproteobacteria</taxon>
        <taxon>Burkholderiales</taxon>
        <taxon>Comamonadaceae</taxon>
        <taxon>Variovorax</taxon>
    </lineage>
</organism>
<gene>
    <name evidence="2" type="ORF">J2W25_001986</name>
</gene>
<reference evidence="2" key="1">
    <citation type="submission" date="2023-07" db="EMBL/GenBank/DDBJ databases">
        <title>Sorghum-associated microbial communities from plants grown in Nebraska, USA.</title>
        <authorList>
            <person name="Schachtman D."/>
        </authorList>
    </citation>
    <scope>NUCLEOTIDE SEQUENCE</scope>
    <source>
        <strain evidence="2">DS2795</strain>
    </source>
</reference>
<name>A0AAW8DTT0_9BURK</name>
<protein>
    <submittedName>
        <fullName evidence="2">Seryl-tRNA synthetase</fullName>
    </submittedName>
</protein>
<proteinExistence type="predicted"/>
<sequence length="94" mass="10122">MPKQTRPATQENATGIVKALKENKEAAQAVEKAADELAVVHAVLDSELPKDSISPDANQAVERASQIEKQLTASSEKLKEVNESLERELSKGSP</sequence>
<feature type="compositionally biased region" description="Basic and acidic residues" evidence="1">
    <location>
        <begin position="76"/>
        <end position="94"/>
    </location>
</feature>
<comment type="caution">
    <text evidence="2">The sequence shown here is derived from an EMBL/GenBank/DDBJ whole genome shotgun (WGS) entry which is preliminary data.</text>
</comment>
<evidence type="ECO:0000313" key="2">
    <source>
        <dbReference type="EMBL" id="MDP9922965.1"/>
    </source>
</evidence>
<dbReference type="AlphaFoldDB" id="A0AAW8DTT0"/>
<dbReference type="Proteomes" id="UP001244295">
    <property type="component" value="Unassembled WGS sequence"/>
</dbReference>